<evidence type="ECO:0000313" key="2">
    <source>
        <dbReference type="EMBL" id="CAB4875481.1"/>
    </source>
</evidence>
<proteinExistence type="predicted"/>
<name>A0A6J7DY24_9ZZZZ</name>
<accession>A0A6J7DY24</accession>
<keyword evidence="1" id="KW-0812">Transmembrane</keyword>
<gene>
    <name evidence="2" type="ORF">UFOPK3423_00980</name>
</gene>
<evidence type="ECO:0000256" key="1">
    <source>
        <dbReference type="SAM" id="Phobius"/>
    </source>
</evidence>
<organism evidence="2">
    <name type="scientific">freshwater metagenome</name>
    <dbReference type="NCBI Taxonomy" id="449393"/>
    <lineage>
        <taxon>unclassified sequences</taxon>
        <taxon>metagenomes</taxon>
        <taxon>ecological metagenomes</taxon>
    </lineage>
</organism>
<protein>
    <submittedName>
        <fullName evidence="2">Unannotated protein</fullName>
    </submittedName>
</protein>
<keyword evidence="1" id="KW-0472">Membrane</keyword>
<dbReference type="AlphaFoldDB" id="A0A6J7DY24"/>
<dbReference type="EMBL" id="CAFBLQ010000099">
    <property type="protein sequence ID" value="CAB4875481.1"/>
    <property type="molecule type" value="Genomic_DNA"/>
</dbReference>
<reference evidence="2" key="1">
    <citation type="submission" date="2020-05" db="EMBL/GenBank/DDBJ databases">
        <authorList>
            <person name="Chiriac C."/>
            <person name="Salcher M."/>
            <person name="Ghai R."/>
            <person name="Kavagutti S V."/>
        </authorList>
    </citation>
    <scope>NUCLEOTIDE SEQUENCE</scope>
</reference>
<sequence length="66" mass="7201">MCAALSAAFLLAGAYFLIRGLVARPVDSSLWQYVAFSGELLAMGVVLAVMPYRSLRLRRGRNKPGK</sequence>
<feature type="transmembrane region" description="Helical" evidence="1">
    <location>
        <begin position="33"/>
        <end position="52"/>
    </location>
</feature>
<keyword evidence="1" id="KW-1133">Transmembrane helix</keyword>